<reference evidence="2 3" key="1">
    <citation type="submission" date="2017-10" db="EMBL/GenBank/DDBJ databases">
        <title>Genomics of the genus Arcobacter.</title>
        <authorList>
            <person name="Perez-Cataluna A."/>
            <person name="Figueras M.J."/>
        </authorList>
    </citation>
    <scope>NUCLEOTIDE SEQUENCE [LARGE SCALE GENOMIC DNA]</scope>
    <source>
        <strain evidence="2 3">CECT 9230</strain>
    </source>
</reference>
<dbReference type="Proteomes" id="UP000252669">
    <property type="component" value="Unassembled WGS sequence"/>
</dbReference>
<keyword evidence="1" id="KW-0472">Membrane</keyword>
<comment type="caution">
    <text evidence="2">The sequence shown here is derived from an EMBL/GenBank/DDBJ whole genome shotgun (WGS) entry which is preliminary data.</text>
</comment>
<dbReference type="RefSeq" id="WP_113894370.1">
    <property type="nucleotide sequence ID" value="NZ_JANJGA010000005.1"/>
</dbReference>
<evidence type="ECO:0008006" key="4">
    <source>
        <dbReference type="Google" id="ProtNLM"/>
    </source>
</evidence>
<dbReference type="EMBL" id="PDKB01000009">
    <property type="protein sequence ID" value="RBQ28973.1"/>
    <property type="molecule type" value="Genomic_DNA"/>
</dbReference>
<keyword evidence="1" id="KW-1133">Transmembrane helix</keyword>
<dbReference type="Pfam" id="PF13103">
    <property type="entry name" value="TonB_2"/>
    <property type="match status" value="1"/>
</dbReference>
<feature type="transmembrane region" description="Helical" evidence="1">
    <location>
        <begin position="6"/>
        <end position="30"/>
    </location>
</feature>
<protein>
    <recommendedName>
        <fullName evidence="4">Tol-Pal system subunit TolA</fullName>
    </recommendedName>
</protein>
<name>A0A366MSY6_9BACT</name>
<dbReference type="AlphaFoldDB" id="A0A366MSY6"/>
<keyword evidence="1" id="KW-0812">Transmembrane</keyword>
<dbReference type="OrthoDB" id="5372757at2"/>
<evidence type="ECO:0000313" key="2">
    <source>
        <dbReference type="EMBL" id="RBQ28973.1"/>
    </source>
</evidence>
<gene>
    <name evidence="2" type="ORF">CRU91_06270</name>
</gene>
<accession>A0A366MSY6</accession>
<evidence type="ECO:0000313" key="3">
    <source>
        <dbReference type="Proteomes" id="UP000252669"/>
    </source>
</evidence>
<sequence>MQNNSYFIFSGIIAFTIYFLICFLVMFYIFTPNKDAINITPSSTTIELDMIEEIAEKKMVERKVEKIIKQEEVVEKSTSASNEKKPDLKSLFANVKETAPKVVKEEVNNVEKSIDPKRFKSKFEKEKKSSNIKIDKLLEDEKTATDSKVKSSAKGDANDDYGSKLYEILQAGAPISQDTKIVVRVIVMVDENGKFDYKFQKKSTDEAYNEALRTYLDTQTGVMYPIPPNGKGVRYSVDFKFEG</sequence>
<keyword evidence="3" id="KW-1185">Reference proteome</keyword>
<organism evidence="2 3">
    <name type="scientific">Aliarcobacter vitoriensis</name>
    <dbReference type="NCBI Taxonomy" id="2011099"/>
    <lineage>
        <taxon>Bacteria</taxon>
        <taxon>Pseudomonadati</taxon>
        <taxon>Campylobacterota</taxon>
        <taxon>Epsilonproteobacteria</taxon>
        <taxon>Campylobacterales</taxon>
        <taxon>Arcobacteraceae</taxon>
        <taxon>Aliarcobacter</taxon>
    </lineage>
</organism>
<evidence type="ECO:0000256" key="1">
    <source>
        <dbReference type="SAM" id="Phobius"/>
    </source>
</evidence>
<proteinExistence type="predicted"/>